<dbReference type="GO" id="GO:0005737">
    <property type="term" value="C:cytoplasm"/>
    <property type="evidence" value="ECO:0007669"/>
    <property type="project" value="TreeGrafter"/>
</dbReference>
<proteinExistence type="predicted"/>
<dbReference type="Pfam" id="PF23571">
    <property type="entry name" value="GH3_M"/>
    <property type="match status" value="1"/>
</dbReference>
<dbReference type="HOGENOM" id="CLU_032936_0_0_1"/>
<dbReference type="PANTHER" id="PTHR31901:SF9">
    <property type="entry name" value="GH3 DOMAIN-CONTAINING PROTEIN"/>
    <property type="match status" value="1"/>
</dbReference>
<dbReference type="InterPro" id="IPR055378">
    <property type="entry name" value="GH3_C"/>
</dbReference>
<protein>
    <recommendedName>
        <fullName evidence="5">GH3 auxin-responsive promoter</fullName>
    </recommendedName>
</protein>
<feature type="domain" description="GH3 middle" evidence="1">
    <location>
        <begin position="379"/>
        <end position="443"/>
    </location>
</feature>
<dbReference type="PANTHER" id="PTHR31901">
    <property type="entry name" value="GH3 DOMAIN-CONTAINING PROTEIN"/>
    <property type="match status" value="1"/>
</dbReference>
<evidence type="ECO:0000259" key="2">
    <source>
        <dbReference type="Pfam" id="PF23572"/>
    </source>
</evidence>
<dbReference type="AlphaFoldDB" id="A0A0C9VBD8"/>
<dbReference type="Pfam" id="PF23572">
    <property type="entry name" value="GH3_C"/>
    <property type="match status" value="1"/>
</dbReference>
<dbReference type="Proteomes" id="UP000053820">
    <property type="component" value="Unassembled WGS sequence"/>
</dbReference>
<evidence type="ECO:0000313" key="3">
    <source>
        <dbReference type="EMBL" id="KIJ62984.1"/>
    </source>
</evidence>
<name>A0A0C9VBD8_9AGAM</name>
<sequence length="586" mass="64778">MESLPEPTRSLSTELSQQLKEHSETALSRIIKANINTQYVRGAHEFINFRAALVGNDLACRDHLVKTFRETIPFTDYDSYSPFFAKFNQQPCREDDVMNLFAPGLPDYLTASSSTSGKAPKVFARYNYSSDTKAAEHQGASAVRTLNGGGTTVFLQYLGYWCLVNVEDEDGGVVKTIIRGAGTAAFRRANLGLGLNEDQARMSTFLPGHTAPYAASFIGNWQSFLLIHALFAITNRSVETMAMAFINTFVDMIQYIDQNFDLLMNCIKNGIIPDLDGIAQFRCHLEPNFSPNPDRAAELLSIGRPSAQSGWCGRVWPKLHAITAISSGAFSASVPQAQMFLGPAASIRALGYGASEGWIGSPYDPLNLNQYKLTRKEAIEFLDVTRDETISSLTQAWEVVVGKRYEIVMTTHNGLWRYRLGDVVEVCGFDPYDGSPIICFAERRSVAIRFSDFTTSEKQLTDAIISAAPSTIGQVLGFTVVVDVRRAPATYGFLVELAGNPGPHPELASQKILDSLVESIPKIQDSLAKGRIRKPTIRVLEPGAFRDYRQWKLEKGATNVGQIKVPVVLTDHESVEWISNKVAREF</sequence>
<feature type="domain" description="GH3 C-terminal" evidence="2">
    <location>
        <begin position="459"/>
        <end position="572"/>
    </location>
</feature>
<dbReference type="Pfam" id="PF03321">
    <property type="entry name" value="GH3"/>
    <property type="match status" value="1"/>
</dbReference>
<gene>
    <name evidence="3" type="ORF">HYDPIDRAFT_114133</name>
</gene>
<accession>A0A0C9VBD8</accession>
<dbReference type="InterPro" id="IPR055377">
    <property type="entry name" value="GH3_M"/>
</dbReference>
<dbReference type="GO" id="GO:0016881">
    <property type="term" value="F:acid-amino acid ligase activity"/>
    <property type="evidence" value="ECO:0007669"/>
    <property type="project" value="TreeGrafter"/>
</dbReference>
<keyword evidence="4" id="KW-1185">Reference proteome</keyword>
<dbReference type="EMBL" id="KN839853">
    <property type="protein sequence ID" value="KIJ62984.1"/>
    <property type="molecule type" value="Genomic_DNA"/>
</dbReference>
<evidence type="ECO:0008006" key="5">
    <source>
        <dbReference type="Google" id="ProtNLM"/>
    </source>
</evidence>
<dbReference type="OrthoDB" id="10004661at2759"/>
<organism evidence="3 4">
    <name type="scientific">Hydnomerulius pinastri MD-312</name>
    <dbReference type="NCBI Taxonomy" id="994086"/>
    <lineage>
        <taxon>Eukaryota</taxon>
        <taxon>Fungi</taxon>
        <taxon>Dikarya</taxon>
        <taxon>Basidiomycota</taxon>
        <taxon>Agaricomycotina</taxon>
        <taxon>Agaricomycetes</taxon>
        <taxon>Agaricomycetidae</taxon>
        <taxon>Boletales</taxon>
        <taxon>Boletales incertae sedis</taxon>
        <taxon>Leucogyrophana</taxon>
    </lineage>
</organism>
<evidence type="ECO:0000313" key="4">
    <source>
        <dbReference type="Proteomes" id="UP000053820"/>
    </source>
</evidence>
<reference evidence="3 4" key="1">
    <citation type="submission" date="2014-04" db="EMBL/GenBank/DDBJ databases">
        <title>Evolutionary Origins and Diversification of the Mycorrhizal Mutualists.</title>
        <authorList>
            <consortium name="DOE Joint Genome Institute"/>
            <consortium name="Mycorrhizal Genomics Consortium"/>
            <person name="Kohler A."/>
            <person name="Kuo A."/>
            <person name="Nagy L.G."/>
            <person name="Floudas D."/>
            <person name="Copeland A."/>
            <person name="Barry K.W."/>
            <person name="Cichocki N."/>
            <person name="Veneault-Fourrey C."/>
            <person name="LaButti K."/>
            <person name="Lindquist E.A."/>
            <person name="Lipzen A."/>
            <person name="Lundell T."/>
            <person name="Morin E."/>
            <person name="Murat C."/>
            <person name="Riley R."/>
            <person name="Ohm R."/>
            <person name="Sun H."/>
            <person name="Tunlid A."/>
            <person name="Henrissat B."/>
            <person name="Grigoriev I.V."/>
            <person name="Hibbett D.S."/>
            <person name="Martin F."/>
        </authorList>
    </citation>
    <scope>NUCLEOTIDE SEQUENCE [LARGE SCALE GENOMIC DNA]</scope>
    <source>
        <strain evidence="3 4">MD-312</strain>
    </source>
</reference>
<dbReference type="InterPro" id="IPR004993">
    <property type="entry name" value="GH3"/>
</dbReference>
<evidence type="ECO:0000259" key="1">
    <source>
        <dbReference type="Pfam" id="PF23571"/>
    </source>
</evidence>